<accession>A0A813F5Y4</accession>
<evidence type="ECO:0000313" key="8">
    <source>
        <dbReference type="Proteomes" id="UP000654075"/>
    </source>
</evidence>
<reference evidence="7" key="1">
    <citation type="submission" date="2021-02" db="EMBL/GenBank/DDBJ databases">
        <authorList>
            <person name="Dougan E. K."/>
            <person name="Rhodes N."/>
            <person name="Thang M."/>
            <person name="Chan C."/>
        </authorList>
    </citation>
    <scope>NUCLEOTIDE SEQUENCE</scope>
</reference>
<evidence type="ECO:0000256" key="4">
    <source>
        <dbReference type="ARBA" id="ARBA00022777"/>
    </source>
</evidence>
<feature type="non-terminal residue" evidence="7">
    <location>
        <position position="1"/>
    </location>
</feature>
<gene>
    <name evidence="7" type="ORF">PGLA1383_LOCUS24922</name>
</gene>
<dbReference type="GO" id="GO:0006002">
    <property type="term" value="P:fructose 6-phosphate metabolic process"/>
    <property type="evidence" value="ECO:0007669"/>
    <property type="project" value="InterPro"/>
</dbReference>
<comment type="cofactor">
    <cofactor evidence="1">
        <name>Mg(2+)</name>
        <dbReference type="ChEBI" id="CHEBI:18420"/>
    </cofactor>
</comment>
<dbReference type="InterPro" id="IPR022953">
    <property type="entry name" value="ATP_PFK"/>
</dbReference>
<evidence type="ECO:0000313" key="7">
    <source>
        <dbReference type="EMBL" id="CAE8606973.1"/>
    </source>
</evidence>
<dbReference type="GO" id="GO:0003872">
    <property type="term" value="F:6-phosphofructokinase activity"/>
    <property type="evidence" value="ECO:0007669"/>
    <property type="project" value="InterPro"/>
</dbReference>
<keyword evidence="8" id="KW-1185">Reference proteome</keyword>
<dbReference type="Gene3D" id="3.40.50.450">
    <property type="match status" value="1"/>
</dbReference>
<dbReference type="OrthoDB" id="537915at2759"/>
<organism evidence="7 8">
    <name type="scientific">Polarella glacialis</name>
    <name type="common">Dinoflagellate</name>
    <dbReference type="NCBI Taxonomy" id="89957"/>
    <lineage>
        <taxon>Eukaryota</taxon>
        <taxon>Sar</taxon>
        <taxon>Alveolata</taxon>
        <taxon>Dinophyceae</taxon>
        <taxon>Suessiales</taxon>
        <taxon>Suessiaceae</taxon>
        <taxon>Polarella</taxon>
    </lineage>
</organism>
<evidence type="ECO:0000259" key="6">
    <source>
        <dbReference type="Pfam" id="PF00365"/>
    </source>
</evidence>
<dbReference type="SUPFAM" id="SSF53784">
    <property type="entry name" value="Phosphofructokinase"/>
    <property type="match status" value="1"/>
</dbReference>
<keyword evidence="4" id="KW-0418">Kinase</keyword>
<keyword evidence="3" id="KW-0479">Metal-binding</keyword>
<dbReference type="Pfam" id="PF00365">
    <property type="entry name" value="PFK"/>
    <property type="match status" value="1"/>
</dbReference>
<name>A0A813F5Y4_POLGL</name>
<dbReference type="UniPathway" id="UPA00109">
    <property type="reaction ID" value="UER00182"/>
</dbReference>
<keyword evidence="2" id="KW-0808">Transferase</keyword>
<keyword evidence="5" id="KW-0460">Magnesium</keyword>
<dbReference type="PRINTS" id="PR00476">
    <property type="entry name" value="PHFRCTKINASE"/>
</dbReference>
<feature type="domain" description="Phosphofructokinase" evidence="6">
    <location>
        <begin position="10"/>
        <end position="115"/>
    </location>
</feature>
<dbReference type="InterPro" id="IPR000023">
    <property type="entry name" value="Phosphofructokinase_dom"/>
</dbReference>
<feature type="non-terminal residue" evidence="7">
    <location>
        <position position="117"/>
    </location>
</feature>
<evidence type="ECO:0000256" key="2">
    <source>
        <dbReference type="ARBA" id="ARBA00022679"/>
    </source>
</evidence>
<dbReference type="EMBL" id="CAJNNV010020146">
    <property type="protein sequence ID" value="CAE8606973.1"/>
    <property type="molecule type" value="Genomic_DNA"/>
</dbReference>
<dbReference type="PANTHER" id="PTHR45770">
    <property type="entry name" value="ATP-DEPENDENT 6-PHOSPHOFRUCTOKINASE 1"/>
    <property type="match status" value="1"/>
</dbReference>
<dbReference type="GO" id="GO:0046872">
    <property type="term" value="F:metal ion binding"/>
    <property type="evidence" value="ECO:0007669"/>
    <property type="project" value="UniProtKB-KW"/>
</dbReference>
<comment type="caution">
    <text evidence="7">The sequence shown here is derived from an EMBL/GenBank/DDBJ whole genome shotgun (WGS) entry which is preliminary data.</text>
</comment>
<dbReference type="Proteomes" id="UP000654075">
    <property type="component" value="Unassembled WGS sequence"/>
</dbReference>
<dbReference type="AlphaFoldDB" id="A0A813F5Y4"/>
<evidence type="ECO:0000256" key="5">
    <source>
        <dbReference type="ARBA" id="ARBA00022842"/>
    </source>
</evidence>
<dbReference type="InterPro" id="IPR035966">
    <property type="entry name" value="PKF_sf"/>
</dbReference>
<evidence type="ECO:0000256" key="1">
    <source>
        <dbReference type="ARBA" id="ARBA00001946"/>
    </source>
</evidence>
<protein>
    <recommendedName>
        <fullName evidence="6">Phosphofructokinase domain-containing protein</fullName>
    </recommendedName>
</protein>
<dbReference type="InterPro" id="IPR050929">
    <property type="entry name" value="PFKA"/>
</dbReference>
<evidence type="ECO:0000256" key="3">
    <source>
        <dbReference type="ARBA" id="ARBA00022723"/>
    </source>
</evidence>
<sequence length="117" mass="12860">VTKCLWNEYGVQNISGIMNGYNGLSNPEAHEPLQLTLEVVREIHMKGGSIIKAARGGFDAEKICDNLVRLGITMLFLVGGDGTQFAGNLLYECARKRRLDVSIIGIPKSIDNDVLHF</sequence>
<proteinExistence type="predicted"/>